<evidence type="ECO:0000313" key="2">
    <source>
        <dbReference type="Proteomes" id="UP000054558"/>
    </source>
</evidence>
<accession>A0A1Y1I2V5</accession>
<gene>
    <name evidence="1" type="ORF">KFL_001830200</name>
</gene>
<dbReference type="Gene3D" id="3.10.490.10">
    <property type="entry name" value="Gamma-glutamyl cyclotransferase-like"/>
    <property type="match status" value="1"/>
</dbReference>
<proteinExistence type="predicted"/>
<dbReference type="OMA" id="ALMCTRW"/>
<keyword evidence="2" id="KW-1185">Reference proteome</keyword>
<evidence type="ECO:0000313" key="1">
    <source>
        <dbReference type="EMBL" id="GAQ84292.1"/>
    </source>
</evidence>
<protein>
    <submittedName>
        <fullName evidence="1">Uncharacterized protein</fullName>
    </submittedName>
</protein>
<dbReference type="PANTHER" id="PTHR35748:SF1">
    <property type="entry name" value="OS05G0358400 PROTEIN"/>
    <property type="match status" value="1"/>
</dbReference>
<dbReference type="EMBL" id="DF237132">
    <property type="protein sequence ID" value="GAQ84292.1"/>
    <property type="molecule type" value="Genomic_DNA"/>
</dbReference>
<dbReference type="Proteomes" id="UP000054558">
    <property type="component" value="Unassembled WGS sequence"/>
</dbReference>
<organism evidence="1 2">
    <name type="scientific">Klebsormidium nitens</name>
    <name type="common">Green alga</name>
    <name type="synonym">Ulothrix nitens</name>
    <dbReference type="NCBI Taxonomy" id="105231"/>
    <lineage>
        <taxon>Eukaryota</taxon>
        <taxon>Viridiplantae</taxon>
        <taxon>Streptophyta</taxon>
        <taxon>Klebsormidiophyceae</taxon>
        <taxon>Klebsormidiales</taxon>
        <taxon>Klebsormidiaceae</taxon>
        <taxon>Klebsormidium</taxon>
    </lineage>
</organism>
<dbReference type="OrthoDB" id="565040at2759"/>
<dbReference type="AlphaFoldDB" id="A0A1Y1I2V5"/>
<reference evidence="1 2" key="1">
    <citation type="journal article" date="2014" name="Nat. Commun.">
        <title>Klebsormidium flaccidum genome reveals primary factors for plant terrestrial adaptation.</title>
        <authorList>
            <person name="Hori K."/>
            <person name="Maruyama F."/>
            <person name="Fujisawa T."/>
            <person name="Togashi T."/>
            <person name="Yamamoto N."/>
            <person name="Seo M."/>
            <person name="Sato S."/>
            <person name="Yamada T."/>
            <person name="Mori H."/>
            <person name="Tajima N."/>
            <person name="Moriyama T."/>
            <person name="Ikeuchi M."/>
            <person name="Watanabe M."/>
            <person name="Wada H."/>
            <person name="Kobayashi K."/>
            <person name="Saito M."/>
            <person name="Masuda T."/>
            <person name="Sasaki-Sekimoto Y."/>
            <person name="Mashiguchi K."/>
            <person name="Awai K."/>
            <person name="Shimojima M."/>
            <person name="Masuda S."/>
            <person name="Iwai M."/>
            <person name="Nobusawa T."/>
            <person name="Narise T."/>
            <person name="Kondo S."/>
            <person name="Saito H."/>
            <person name="Sato R."/>
            <person name="Murakawa M."/>
            <person name="Ihara Y."/>
            <person name="Oshima-Yamada Y."/>
            <person name="Ohtaka K."/>
            <person name="Satoh M."/>
            <person name="Sonobe K."/>
            <person name="Ishii M."/>
            <person name="Ohtani R."/>
            <person name="Kanamori-Sato M."/>
            <person name="Honoki R."/>
            <person name="Miyazaki D."/>
            <person name="Mochizuki H."/>
            <person name="Umetsu J."/>
            <person name="Higashi K."/>
            <person name="Shibata D."/>
            <person name="Kamiya Y."/>
            <person name="Sato N."/>
            <person name="Nakamura Y."/>
            <person name="Tabata S."/>
            <person name="Ida S."/>
            <person name="Kurokawa K."/>
            <person name="Ohta H."/>
        </authorList>
    </citation>
    <scope>NUCLEOTIDE SEQUENCE [LARGE SCALE GENOMIC DNA]</scope>
    <source>
        <strain evidence="1 2">NIES-2285</strain>
    </source>
</reference>
<dbReference type="PANTHER" id="PTHR35748">
    <property type="entry name" value="OS05G0358400 PROTEIN"/>
    <property type="match status" value="1"/>
</dbReference>
<sequence length="259" mass="29649">MLVKRNKVLYPSARGPREGQSVSDLVSDTELNEPKDFEHLADSDGLLSIVGFGSLLSIRSAKYTFPDLQNFRVARLDGFRRVFAHVAPVFLVRGIANLETREMSSLSVEPCRGESIVVTMFEIDISEVPAFIEREHEFRFLRVYPQSVGSTSLRPAVVCSRYSDEEYRQVRCKGSEEEFERRYGRFGIQRIWVDDVLPCRTYLRHCVLAAQNLSPEAYASFLDHTFLADRRTTIRQHLQADPQIMLELPPPELAERYGG</sequence>
<name>A0A1Y1I2V5_KLENI</name>